<organism evidence="1 2">
    <name type="scientific">Caerostris extrusa</name>
    <name type="common">Bark spider</name>
    <name type="synonym">Caerostris bankana</name>
    <dbReference type="NCBI Taxonomy" id="172846"/>
    <lineage>
        <taxon>Eukaryota</taxon>
        <taxon>Metazoa</taxon>
        <taxon>Ecdysozoa</taxon>
        <taxon>Arthropoda</taxon>
        <taxon>Chelicerata</taxon>
        <taxon>Arachnida</taxon>
        <taxon>Araneae</taxon>
        <taxon>Araneomorphae</taxon>
        <taxon>Entelegynae</taxon>
        <taxon>Araneoidea</taxon>
        <taxon>Araneidae</taxon>
        <taxon>Caerostris</taxon>
    </lineage>
</organism>
<dbReference type="AlphaFoldDB" id="A0AAV4TB84"/>
<gene>
    <name evidence="1" type="ORF">CEXT_388611</name>
</gene>
<accession>A0AAV4TB84</accession>
<dbReference type="EMBL" id="BPLR01010881">
    <property type="protein sequence ID" value="GIY42652.1"/>
    <property type="molecule type" value="Genomic_DNA"/>
</dbReference>
<name>A0AAV4TB84_CAEEX</name>
<evidence type="ECO:0000313" key="2">
    <source>
        <dbReference type="Proteomes" id="UP001054945"/>
    </source>
</evidence>
<comment type="caution">
    <text evidence="1">The sequence shown here is derived from an EMBL/GenBank/DDBJ whole genome shotgun (WGS) entry which is preliminary data.</text>
</comment>
<reference evidence="1 2" key="1">
    <citation type="submission" date="2021-06" db="EMBL/GenBank/DDBJ databases">
        <title>Caerostris extrusa draft genome.</title>
        <authorList>
            <person name="Kono N."/>
            <person name="Arakawa K."/>
        </authorList>
    </citation>
    <scope>NUCLEOTIDE SEQUENCE [LARGE SCALE GENOMIC DNA]</scope>
</reference>
<evidence type="ECO:0000313" key="1">
    <source>
        <dbReference type="EMBL" id="GIY42652.1"/>
    </source>
</evidence>
<sequence length="98" mass="10767">MVCVAHSLDSCSWGVWENALIFCSSTKFNLATVDLTRAPLCNCKLLLKTSFGAPQTRSDPLRVMNGKRGNLLLKYMRGGCEEWGDVAGKRVTRAALSE</sequence>
<proteinExistence type="predicted"/>
<dbReference type="Proteomes" id="UP001054945">
    <property type="component" value="Unassembled WGS sequence"/>
</dbReference>
<protein>
    <submittedName>
        <fullName evidence="1">Uncharacterized protein</fullName>
    </submittedName>
</protein>
<keyword evidence="2" id="KW-1185">Reference proteome</keyword>